<evidence type="ECO:0000313" key="3">
    <source>
        <dbReference type="Proteomes" id="UP000530060"/>
    </source>
</evidence>
<comment type="caution">
    <text evidence="2">The sequence shown here is derived from an EMBL/GenBank/DDBJ whole genome shotgun (WGS) entry which is preliminary data.</text>
</comment>
<proteinExistence type="predicted"/>
<dbReference type="EMBL" id="CAIJDP010000072">
    <property type="protein sequence ID" value="CAD0005649.1"/>
    <property type="molecule type" value="Genomic_DNA"/>
</dbReference>
<keyword evidence="1" id="KW-1133">Transmembrane helix</keyword>
<dbReference type="AlphaFoldDB" id="A0A6V6Z261"/>
<feature type="transmembrane region" description="Helical" evidence="1">
    <location>
        <begin position="20"/>
        <end position="39"/>
    </location>
</feature>
<sequence>MKINNTNKESKNLNILKKIALCILVITIILYYIISIQFLSN</sequence>
<gene>
    <name evidence="2" type="ORF">FLAT13_02881</name>
</gene>
<accession>A0A6V6Z261</accession>
<protein>
    <submittedName>
        <fullName evidence="2">Uncharacterized protein</fullName>
    </submittedName>
</protein>
<keyword evidence="3" id="KW-1185">Reference proteome</keyword>
<dbReference type="Proteomes" id="UP000530060">
    <property type="component" value="Unassembled WGS sequence"/>
</dbReference>
<organism evidence="2 3">
    <name type="scientific">Flavobacterium salmonis</name>
    <dbReference type="NCBI Taxonomy" id="2654844"/>
    <lineage>
        <taxon>Bacteria</taxon>
        <taxon>Pseudomonadati</taxon>
        <taxon>Bacteroidota</taxon>
        <taxon>Flavobacteriia</taxon>
        <taxon>Flavobacteriales</taxon>
        <taxon>Flavobacteriaceae</taxon>
        <taxon>Flavobacterium</taxon>
    </lineage>
</organism>
<keyword evidence="1" id="KW-0472">Membrane</keyword>
<name>A0A6V6Z261_9FLAO</name>
<evidence type="ECO:0000313" key="2">
    <source>
        <dbReference type="EMBL" id="CAD0005649.1"/>
    </source>
</evidence>
<evidence type="ECO:0000256" key="1">
    <source>
        <dbReference type="SAM" id="Phobius"/>
    </source>
</evidence>
<reference evidence="2 3" key="1">
    <citation type="submission" date="2020-06" db="EMBL/GenBank/DDBJ databases">
        <authorList>
            <person name="Criscuolo A."/>
        </authorList>
    </citation>
    <scope>NUCLEOTIDE SEQUENCE [LARGE SCALE GENOMIC DNA]</scope>
    <source>
        <strain evidence="3">CIP 111411</strain>
    </source>
</reference>
<keyword evidence="1" id="KW-0812">Transmembrane</keyword>